<keyword evidence="1" id="KW-0328">Glycosyltransferase</keyword>
<dbReference type="GO" id="GO:0008713">
    <property type="term" value="F:ADP-heptose-lipopolysaccharide heptosyltransferase activity"/>
    <property type="evidence" value="ECO:0007669"/>
    <property type="project" value="TreeGrafter"/>
</dbReference>
<dbReference type="InterPro" id="IPR051199">
    <property type="entry name" value="LPS_LOS_Heptosyltrfase"/>
</dbReference>
<dbReference type="SUPFAM" id="SSF53756">
    <property type="entry name" value="UDP-Glycosyltransferase/glycogen phosphorylase"/>
    <property type="match status" value="1"/>
</dbReference>
<keyword evidence="2 3" id="KW-0808">Transferase</keyword>
<evidence type="ECO:0000313" key="4">
    <source>
        <dbReference type="Proteomes" id="UP000198251"/>
    </source>
</evidence>
<name>A0A1C5GAW0_MICEH</name>
<dbReference type="Proteomes" id="UP000198251">
    <property type="component" value="Chromosome I"/>
</dbReference>
<gene>
    <name evidence="3" type="ORF">GA0070610_3152</name>
</gene>
<evidence type="ECO:0000313" key="3">
    <source>
        <dbReference type="EMBL" id="SCG16877.1"/>
    </source>
</evidence>
<dbReference type="PANTHER" id="PTHR30160:SF1">
    <property type="entry name" value="LIPOPOLYSACCHARIDE 1,2-N-ACETYLGLUCOSAMINETRANSFERASE-RELATED"/>
    <property type="match status" value="1"/>
</dbReference>
<dbReference type="RefSeq" id="WP_089000704.1">
    <property type="nucleotide sequence ID" value="NZ_JBFAAC010000010.1"/>
</dbReference>
<sequence>MPERYADILVVDLLGGIGDLLMLLPAVHGLARRNPGARLRLLTHDPGADLVRTDPAVAEVRTPLHGRAGAEREAVVAALAATRPDLAVSTTRYDGIPDLLEAGAGRAVTNLWRDPPPQQPVGDRYLEVLRAEGLLGAADRSARPRVYLDGAARRAGERAVARLVGEPLAPPVVLVTDAGMAVKRWPRGHWRGLARALTRGGHPVLTVGPVDPAAPLGVPLPRADLPTLAGQFAAVGRRGGVVVGPDTGPVRLAAAAGAATVALFGPTDARRYGMGGTDLQGLPGCAYRRPTAITEQPCWWEARCPLDAAGPACMADLDVAAVLAAVTAR</sequence>
<dbReference type="GO" id="GO:0009244">
    <property type="term" value="P:lipopolysaccharide core region biosynthetic process"/>
    <property type="evidence" value="ECO:0007669"/>
    <property type="project" value="TreeGrafter"/>
</dbReference>
<protein>
    <submittedName>
        <fullName evidence="3">ADP-heptose:LPS heptosyltransferase</fullName>
    </submittedName>
</protein>
<dbReference type="PANTHER" id="PTHR30160">
    <property type="entry name" value="TETRAACYLDISACCHARIDE 4'-KINASE-RELATED"/>
    <property type="match status" value="1"/>
</dbReference>
<keyword evidence="4" id="KW-1185">Reference proteome</keyword>
<dbReference type="Pfam" id="PF01075">
    <property type="entry name" value="Glyco_transf_9"/>
    <property type="match status" value="1"/>
</dbReference>
<dbReference type="InterPro" id="IPR002201">
    <property type="entry name" value="Glyco_trans_9"/>
</dbReference>
<dbReference type="AlphaFoldDB" id="A0A1C5GAW0"/>
<proteinExistence type="predicted"/>
<reference evidence="3 4" key="1">
    <citation type="submission" date="2016-06" db="EMBL/GenBank/DDBJ databases">
        <authorList>
            <person name="Kjaerup R.B."/>
            <person name="Dalgaard T.S."/>
            <person name="Juul-Madsen H.R."/>
        </authorList>
    </citation>
    <scope>NUCLEOTIDE SEQUENCE [LARGE SCALE GENOMIC DNA]</scope>
    <source>
        <strain evidence="3 4">DSM 43913</strain>
    </source>
</reference>
<dbReference type="Gene3D" id="3.40.50.2000">
    <property type="entry name" value="Glycogen Phosphorylase B"/>
    <property type="match status" value="2"/>
</dbReference>
<organism evidence="3 4">
    <name type="scientific">Micromonospora echinofusca</name>
    <dbReference type="NCBI Taxonomy" id="47858"/>
    <lineage>
        <taxon>Bacteria</taxon>
        <taxon>Bacillati</taxon>
        <taxon>Actinomycetota</taxon>
        <taxon>Actinomycetes</taxon>
        <taxon>Micromonosporales</taxon>
        <taxon>Micromonosporaceae</taxon>
        <taxon>Micromonospora</taxon>
    </lineage>
</organism>
<dbReference type="GO" id="GO:0005829">
    <property type="term" value="C:cytosol"/>
    <property type="evidence" value="ECO:0007669"/>
    <property type="project" value="TreeGrafter"/>
</dbReference>
<dbReference type="GeneID" id="95802930"/>
<accession>A0A1C5GAW0</accession>
<evidence type="ECO:0000256" key="1">
    <source>
        <dbReference type="ARBA" id="ARBA00022676"/>
    </source>
</evidence>
<evidence type="ECO:0000256" key="2">
    <source>
        <dbReference type="ARBA" id="ARBA00022679"/>
    </source>
</evidence>
<dbReference type="EMBL" id="LT607733">
    <property type="protein sequence ID" value="SCG16877.1"/>
    <property type="molecule type" value="Genomic_DNA"/>
</dbReference>